<dbReference type="GO" id="GO:0008076">
    <property type="term" value="C:voltage-gated potassium channel complex"/>
    <property type="evidence" value="ECO:0007669"/>
    <property type="project" value="TreeGrafter"/>
</dbReference>
<evidence type="ECO:0000259" key="7">
    <source>
        <dbReference type="PROSITE" id="PS50042"/>
    </source>
</evidence>
<reference evidence="8" key="1">
    <citation type="journal article" date="2023" name="Science">
        <title>Genome structures resolve the early diversification of teleost fishes.</title>
        <authorList>
            <person name="Parey E."/>
            <person name="Louis A."/>
            <person name="Montfort J."/>
            <person name="Bouchez O."/>
            <person name="Roques C."/>
            <person name="Iampietro C."/>
            <person name="Lluch J."/>
            <person name="Castinel A."/>
            <person name="Donnadieu C."/>
            <person name="Desvignes T."/>
            <person name="Floi Bucao C."/>
            <person name="Jouanno E."/>
            <person name="Wen M."/>
            <person name="Mejri S."/>
            <person name="Dirks R."/>
            <person name="Jansen H."/>
            <person name="Henkel C."/>
            <person name="Chen W.J."/>
            <person name="Zahm M."/>
            <person name="Cabau C."/>
            <person name="Klopp C."/>
            <person name="Thompson A.W."/>
            <person name="Robinson-Rechavi M."/>
            <person name="Braasch I."/>
            <person name="Lecointre G."/>
            <person name="Bobe J."/>
            <person name="Postlethwait J.H."/>
            <person name="Berthelot C."/>
            <person name="Roest Crollius H."/>
            <person name="Guiguen Y."/>
        </authorList>
    </citation>
    <scope>NUCLEOTIDE SEQUENCE</scope>
    <source>
        <strain evidence="8">WJC10195</strain>
    </source>
</reference>
<keyword evidence="1" id="KW-0633">Potassium transport</keyword>
<protein>
    <recommendedName>
        <fullName evidence="7">Cyclic nucleotide-binding domain-containing protein</fullName>
    </recommendedName>
</protein>
<dbReference type="SMART" id="SM00100">
    <property type="entry name" value="cNMP"/>
    <property type="match status" value="1"/>
</dbReference>
<keyword evidence="3" id="KW-0406">Ion transport</keyword>
<dbReference type="Proteomes" id="UP001152622">
    <property type="component" value="Chromosome 6"/>
</dbReference>
<name>A0A9Q1FDV7_SYNKA</name>
<comment type="catalytic activity">
    <reaction evidence="6">
        <text>K(+)(in) = K(+)(out)</text>
        <dbReference type="Rhea" id="RHEA:29463"/>
        <dbReference type="ChEBI" id="CHEBI:29103"/>
    </reaction>
</comment>
<keyword evidence="9" id="KW-1185">Reference proteome</keyword>
<dbReference type="SUPFAM" id="SSF51206">
    <property type="entry name" value="cAMP-binding domain-like"/>
    <property type="match status" value="1"/>
</dbReference>
<keyword evidence="3" id="KW-0813">Transport</keyword>
<dbReference type="Gene3D" id="2.60.120.10">
    <property type="entry name" value="Jelly Rolls"/>
    <property type="match status" value="1"/>
</dbReference>
<dbReference type="InterPro" id="IPR050818">
    <property type="entry name" value="KCNH_animal-type"/>
</dbReference>
<dbReference type="Gene3D" id="1.10.1200.260">
    <property type="match status" value="1"/>
</dbReference>
<evidence type="ECO:0000256" key="6">
    <source>
        <dbReference type="ARBA" id="ARBA00034430"/>
    </source>
</evidence>
<dbReference type="Pfam" id="PF00027">
    <property type="entry name" value="cNMP_binding"/>
    <property type="match status" value="1"/>
</dbReference>
<feature type="domain" description="Cyclic nucleotide-binding" evidence="7">
    <location>
        <begin position="99"/>
        <end position="199"/>
    </location>
</feature>
<dbReference type="PRINTS" id="PR01463">
    <property type="entry name" value="EAGCHANLFMLY"/>
</dbReference>
<dbReference type="GO" id="GO:0005249">
    <property type="term" value="F:voltage-gated potassium channel activity"/>
    <property type="evidence" value="ECO:0007669"/>
    <property type="project" value="InterPro"/>
</dbReference>
<comment type="caution">
    <text evidence="8">The sequence shown here is derived from an EMBL/GenBank/DDBJ whole genome shotgun (WGS) entry which is preliminary data.</text>
</comment>
<dbReference type="InterPro" id="IPR003938">
    <property type="entry name" value="K_chnl_volt-dep_EAG/ELK/ERG"/>
</dbReference>
<proteinExistence type="predicted"/>
<dbReference type="InterPro" id="IPR014710">
    <property type="entry name" value="RmlC-like_jellyroll"/>
</dbReference>
<dbReference type="InterPro" id="IPR000595">
    <property type="entry name" value="cNMP-bd_dom"/>
</dbReference>
<gene>
    <name evidence="8" type="ORF">SKAU_G00192210</name>
</gene>
<organism evidence="8 9">
    <name type="scientific">Synaphobranchus kaupii</name>
    <name type="common">Kaup's arrowtooth eel</name>
    <dbReference type="NCBI Taxonomy" id="118154"/>
    <lineage>
        <taxon>Eukaryota</taxon>
        <taxon>Metazoa</taxon>
        <taxon>Chordata</taxon>
        <taxon>Craniata</taxon>
        <taxon>Vertebrata</taxon>
        <taxon>Euteleostomi</taxon>
        <taxon>Actinopterygii</taxon>
        <taxon>Neopterygii</taxon>
        <taxon>Teleostei</taxon>
        <taxon>Anguilliformes</taxon>
        <taxon>Synaphobranchidae</taxon>
        <taxon>Synaphobranchus</taxon>
    </lineage>
</organism>
<evidence type="ECO:0000313" key="9">
    <source>
        <dbReference type="Proteomes" id="UP001152622"/>
    </source>
</evidence>
<dbReference type="PROSITE" id="PS50042">
    <property type="entry name" value="CNMP_BINDING_3"/>
    <property type="match status" value="1"/>
</dbReference>
<keyword evidence="2" id="KW-0631">Potassium channel</keyword>
<evidence type="ECO:0000256" key="2">
    <source>
        <dbReference type="ARBA" id="ARBA00022826"/>
    </source>
</evidence>
<dbReference type="PANTHER" id="PTHR10217">
    <property type="entry name" value="VOLTAGE AND LIGAND GATED POTASSIUM CHANNEL"/>
    <property type="match status" value="1"/>
</dbReference>
<keyword evidence="5" id="KW-0407">Ion channel</keyword>
<dbReference type="EMBL" id="JAINUF010000006">
    <property type="protein sequence ID" value="KAJ8356427.1"/>
    <property type="molecule type" value="Genomic_DNA"/>
</dbReference>
<evidence type="ECO:0000313" key="8">
    <source>
        <dbReference type="EMBL" id="KAJ8356427.1"/>
    </source>
</evidence>
<evidence type="ECO:0000256" key="3">
    <source>
        <dbReference type="ARBA" id="ARBA00022882"/>
    </source>
</evidence>
<evidence type="ECO:0000256" key="5">
    <source>
        <dbReference type="ARBA" id="ARBA00023303"/>
    </source>
</evidence>
<dbReference type="OrthoDB" id="447251at2759"/>
<dbReference type="GO" id="GO:0042391">
    <property type="term" value="P:regulation of membrane potential"/>
    <property type="evidence" value="ECO:0007669"/>
    <property type="project" value="TreeGrafter"/>
</dbReference>
<accession>A0A9Q1FDV7</accession>
<evidence type="ECO:0000256" key="1">
    <source>
        <dbReference type="ARBA" id="ARBA00022538"/>
    </source>
</evidence>
<dbReference type="CDD" id="cd00038">
    <property type="entry name" value="CAP_ED"/>
    <property type="match status" value="1"/>
</dbReference>
<keyword evidence="3" id="KW-0851">Voltage-gated channel</keyword>
<keyword evidence="4" id="KW-0630">Potassium</keyword>
<sequence>MIGPKALLYATIFGNVTTIFQQMYTNTNRYHEMLNNVRDFLKLYQVPKGLSERVMDYIVSTWAMSKGIDTERVLSFCPKDMRADICVHLNRQVFNEHPAFRLASDGCLRSLAVEFQTIHCAPGDLIFHAGESVDTLCFVVSGSLEVIQDDEVTAILGKGDVFGDVFWKETTLAHSCANVRALTYCDLHIIKREALLKVLEFYTAFANSFSRNLILTCNLRKRPARWLTDERARYWSLRSLHGSSFPRVFSPAHV</sequence>
<dbReference type="FunFam" id="2.60.120.10:FF:000009">
    <property type="entry name" value="Potassium voltage-gated channel subfamily H member 1"/>
    <property type="match status" value="1"/>
</dbReference>
<dbReference type="InterPro" id="IPR018490">
    <property type="entry name" value="cNMP-bd_dom_sf"/>
</dbReference>
<dbReference type="PANTHER" id="PTHR10217:SF533">
    <property type="entry name" value="POTASSIUM VOLTAGE-GATED CHANNEL SUBFAMILY H MEMBER 5"/>
    <property type="match status" value="1"/>
</dbReference>
<dbReference type="FunFam" id="1.10.1200.260:FF:000003">
    <property type="entry name" value="Potassium voltage-gated channel subfamily H member 1"/>
    <property type="match status" value="1"/>
</dbReference>
<dbReference type="AlphaFoldDB" id="A0A9Q1FDV7"/>
<evidence type="ECO:0000256" key="4">
    <source>
        <dbReference type="ARBA" id="ARBA00022958"/>
    </source>
</evidence>